<dbReference type="PRINTS" id="PR02008">
    <property type="entry name" value="RCMTFAMILY"/>
</dbReference>
<evidence type="ECO:0000256" key="5">
    <source>
        <dbReference type="ARBA" id="ARBA00053002"/>
    </source>
</evidence>
<dbReference type="InterPro" id="IPR029063">
    <property type="entry name" value="SAM-dependent_MTases_sf"/>
</dbReference>
<dbReference type="InterPro" id="IPR023267">
    <property type="entry name" value="RCMT"/>
</dbReference>
<feature type="domain" description="SAM-dependent MTase RsmB/NOP-type" evidence="7">
    <location>
        <begin position="119"/>
        <end position="413"/>
    </location>
</feature>
<dbReference type="InterPro" id="IPR049561">
    <property type="entry name" value="NSUN5_7_fdxn-like"/>
</dbReference>
<proteinExistence type="evidence at transcript level"/>
<dbReference type="SUPFAM" id="SSF53335">
    <property type="entry name" value="S-adenosyl-L-methionine-dependent methyltransferases"/>
    <property type="match status" value="1"/>
</dbReference>
<dbReference type="PANTHER" id="PTHR22807:SF4">
    <property type="entry name" value="28S RRNA (CYTOSINE-C(5))-METHYLTRANSFERASE"/>
    <property type="match status" value="1"/>
</dbReference>
<dbReference type="Gene3D" id="3.30.70.1170">
    <property type="entry name" value="Sun protein, domain 3"/>
    <property type="match status" value="1"/>
</dbReference>
<dbReference type="PROSITE" id="PS51686">
    <property type="entry name" value="SAM_MT_RSMB_NOP"/>
    <property type="match status" value="1"/>
</dbReference>
<dbReference type="InterPro" id="IPR048889">
    <property type="entry name" value="NSUN5_RCM1_N"/>
</dbReference>
<dbReference type="Pfam" id="PF21153">
    <property type="entry name" value="NSUN5_N"/>
    <property type="match status" value="1"/>
</dbReference>
<dbReference type="Pfam" id="PF01189">
    <property type="entry name" value="Methyltr_RsmB-F"/>
    <property type="match status" value="1"/>
</dbReference>
<feature type="active site" description="Nucleophile" evidence="6">
    <location>
        <position position="347"/>
    </location>
</feature>
<dbReference type="AlphaFoldDB" id="A0A6F9DLZ4"/>
<comment type="catalytic activity">
    <reaction evidence="5">
        <text>a cytidine in 25S rRNA + S-adenosyl-L-methionine = a 5-methylcytidine in 25S rRNA + S-adenosyl-L-homocysteine + H(+)</text>
        <dbReference type="Rhea" id="RHEA:47780"/>
        <dbReference type="Rhea" id="RHEA-COMP:11911"/>
        <dbReference type="Rhea" id="RHEA-COMP:11912"/>
        <dbReference type="ChEBI" id="CHEBI:15378"/>
        <dbReference type="ChEBI" id="CHEBI:57856"/>
        <dbReference type="ChEBI" id="CHEBI:59789"/>
        <dbReference type="ChEBI" id="CHEBI:74483"/>
        <dbReference type="ChEBI" id="CHEBI:82748"/>
    </reaction>
</comment>
<reference evidence="8" key="1">
    <citation type="submission" date="2020-04" db="EMBL/GenBank/DDBJ databases">
        <authorList>
            <person name="Neveu A P."/>
        </authorList>
    </citation>
    <scope>NUCLEOTIDE SEQUENCE</scope>
    <source>
        <tissue evidence="8">Whole embryo</tissue>
    </source>
</reference>
<keyword evidence="2 6" id="KW-0808">Transferase</keyword>
<evidence type="ECO:0000256" key="6">
    <source>
        <dbReference type="PROSITE-ProRule" id="PRU01023"/>
    </source>
</evidence>
<comment type="similarity">
    <text evidence="6">Belongs to the class I-like SAM-binding methyltransferase superfamily. RsmB/NOP family.</text>
</comment>
<dbReference type="GO" id="GO:0003723">
    <property type="term" value="F:RNA binding"/>
    <property type="evidence" value="ECO:0007669"/>
    <property type="project" value="UniProtKB-UniRule"/>
</dbReference>
<dbReference type="Pfam" id="PF21148">
    <property type="entry name" value="NSUN5_fdxn-like"/>
    <property type="match status" value="1"/>
</dbReference>
<accession>A0A6F9DLZ4</accession>
<feature type="binding site" evidence="6">
    <location>
        <position position="272"/>
    </location>
    <ligand>
        <name>S-adenosyl-L-methionine</name>
        <dbReference type="ChEBI" id="CHEBI:59789"/>
    </ligand>
</feature>
<dbReference type="GO" id="GO:0008173">
    <property type="term" value="F:RNA methyltransferase activity"/>
    <property type="evidence" value="ECO:0007669"/>
    <property type="project" value="InterPro"/>
</dbReference>
<organism evidence="8">
    <name type="scientific">Phallusia mammillata</name>
    <dbReference type="NCBI Taxonomy" id="59560"/>
    <lineage>
        <taxon>Eukaryota</taxon>
        <taxon>Metazoa</taxon>
        <taxon>Chordata</taxon>
        <taxon>Tunicata</taxon>
        <taxon>Ascidiacea</taxon>
        <taxon>Phlebobranchia</taxon>
        <taxon>Ascidiidae</taxon>
        <taxon>Phallusia</taxon>
    </lineage>
</organism>
<dbReference type="GO" id="GO:0005730">
    <property type="term" value="C:nucleolus"/>
    <property type="evidence" value="ECO:0007669"/>
    <property type="project" value="TreeGrafter"/>
</dbReference>
<keyword evidence="3 6" id="KW-0949">S-adenosyl-L-methionine</keyword>
<feature type="binding site" evidence="6">
    <location>
        <position position="292"/>
    </location>
    <ligand>
        <name>S-adenosyl-L-methionine</name>
        <dbReference type="ChEBI" id="CHEBI:59789"/>
    </ligand>
</feature>
<dbReference type="PANTHER" id="PTHR22807">
    <property type="entry name" value="NOP2 YEAST -RELATED NOL1/NOP2/FMU SUN DOMAIN-CONTAINING"/>
    <property type="match status" value="1"/>
</dbReference>
<sequence>MLLYKTAESILQKAKKHQGSVKNLVFAANYKNPKQLFALVCETLKYWDVLEEIISQSKLRIKASSEMAALLVYDQLFGKGIQCGGKLKFLVAKHKLLLQSTLVRVKVKRGAVTNSELLSNEKSMEPLPKYLRINTLLIDKQSVVNHLVGDGYSIITKEKSLAKMEIKVDDHIANLLTFHHRTDLHDHPLYTNGKIIFQDKASCMPAQILDPQPDTDVIDACAAPGNKTSHIAALMKNTGKLFAFDLDDKRLKTMNKLLAKAGVKNCTTKCQDFLLVNPSDPMYSKVSSLLVDPSCSGSGIVSRLSKLVDKQSSDTETRLTALSDFQTKVLNHALLFPHAKRIVYSTCSVHEMENEAVVKKVLAQNPKFMLQQSMPSWKRRGNPTTGLEAEKLIRCDPVNDQTNGFFVALIVKKHEIEGTPDKAKKPKRKRRKK</sequence>
<feature type="binding site" evidence="6">
    <location>
        <position position="245"/>
    </location>
    <ligand>
        <name>S-adenosyl-L-methionine</name>
        <dbReference type="ChEBI" id="CHEBI:59789"/>
    </ligand>
</feature>
<evidence type="ECO:0000256" key="4">
    <source>
        <dbReference type="ARBA" id="ARBA00022884"/>
    </source>
</evidence>
<dbReference type="InterPro" id="IPR001678">
    <property type="entry name" value="MeTrfase_RsmB-F_NOP2_dom"/>
</dbReference>
<dbReference type="Gene3D" id="3.40.50.150">
    <property type="entry name" value="Vaccinia Virus protein VP39"/>
    <property type="match status" value="1"/>
</dbReference>
<keyword evidence="4 6" id="KW-0694">RNA-binding</keyword>
<keyword evidence="1 6" id="KW-0489">Methyltransferase</keyword>
<evidence type="ECO:0000313" key="8">
    <source>
        <dbReference type="EMBL" id="CAB3264457.1"/>
    </source>
</evidence>
<evidence type="ECO:0000256" key="1">
    <source>
        <dbReference type="ARBA" id="ARBA00022603"/>
    </source>
</evidence>
<feature type="binding site" evidence="6">
    <location>
        <begin position="221"/>
        <end position="227"/>
    </location>
    <ligand>
        <name>S-adenosyl-L-methionine</name>
        <dbReference type="ChEBI" id="CHEBI:59789"/>
    </ligand>
</feature>
<dbReference type="FunFam" id="3.40.50.150:FF:000164">
    <property type="entry name" value="Methyltransferase NSUN5, putative"/>
    <property type="match status" value="1"/>
</dbReference>
<gene>
    <name evidence="8" type="primary">Nsun5-001</name>
</gene>
<dbReference type="EMBL" id="LR788595">
    <property type="protein sequence ID" value="CAB3264457.1"/>
    <property type="molecule type" value="mRNA"/>
</dbReference>
<evidence type="ECO:0000256" key="2">
    <source>
        <dbReference type="ARBA" id="ARBA00022679"/>
    </source>
</evidence>
<dbReference type="InterPro" id="IPR049560">
    <property type="entry name" value="MeTrfase_RsmB-F_NOP2_cat"/>
</dbReference>
<evidence type="ECO:0000256" key="3">
    <source>
        <dbReference type="ARBA" id="ARBA00022691"/>
    </source>
</evidence>
<protein>
    <submittedName>
        <fullName evidence="8">Probable 28S rRNA (Cytosine-C(5))-methyltransferase</fullName>
    </submittedName>
</protein>
<evidence type="ECO:0000259" key="7">
    <source>
        <dbReference type="PROSITE" id="PS51686"/>
    </source>
</evidence>
<dbReference type="GO" id="GO:0070475">
    <property type="term" value="P:rRNA base methylation"/>
    <property type="evidence" value="ECO:0007669"/>
    <property type="project" value="TreeGrafter"/>
</dbReference>
<name>A0A6F9DLZ4_9ASCI</name>